<dbReference type="PANTHER" id="PTHR46623:SF6">
    <property type="entry name" value="ALPHA_BETA-HYDROLASES SUPERFAMILY PROTEIN"/>
    <property type="match status" value="1"/>
</dbReference>
<accession>F8FGD4</accession>
<sequence>MSIITEWISYGTEGRWQGYAARPDVEQKLPAVLVLQEIWGVDEHIQDVTRRLAQAGYAAFAPDLFTAEGPKPEALSPDRVERAKQFLNTIPPSAWRSPEERQAALSALPEEEQAKISASLELIFSAGSRIPAFTEQITAAAAFLRDSYAPTAGQGVASVGFCLGGLLSGTLAAKDGELRGAVIFYGSPPPKELIPSIGAPLLGFYGELDPRITDDIPGFAQELEREGKRFEYHIYPKAPHAFFNDSRPTYHVDSARKAFARTLAFLSEVLS</sequence>
<proteinExistence type="predicted"/>
<dbReference type="Gene3D" id="3.40.50.1820">
    <property type="entry name" value="alpha/beta hydrolase"/>
    <property type="match status" value="1"/>
</dbReference>
<dbReference type="GO" id="GO:0016787">
    <property type="term" value="F:hydrolase activity"/>
    <property type="evidence" value="ECO:0007669"/>
    <property type="project" value="UniProtKB-KW"/>
</dbReference>
<dbReference type="InterPro" id="IPR002925">
    <property type="entry name" value="Dienelactn_hydro"/>
</dbReference>
<reference evidence="3" key="1">
    <citation type="submission" date="2011-06" db="EMBL/GenBank/DDBJ databases">
        <title>Complete genome sequence of Paenibacillus mucilaginosus KNP414.</title>
        <authorList>
            <person name="Wang J."/>
            <person name="Hu S."/>
            <person name="Hu X."/>
            <person name="Zhang B."/>
            <person name="Dong D."/>
            <person name="Zhang S."/>
            <person name="Zhao K."/>
            <person name="Wu D."/>
        </authorList>
    </citation>
    <scope>NUCLEOTIDE SEQUENCE [LARGE SCALE GENOMIC DNA]</scope>
    <source>
        <strain evidence="3">KNP414</strain>
    </source>
</reference>
<dbReference type="AlphaFoldDB" id="F8FGD4"/>
<dbReference type="PANTHER" id="PTHR46623">
    <property type="entry name" value="CARBOXYMETHYLENEBUTENOLIDASE-RELATED"/>
    <property type="match status" value="1"/>
</dbReference>
<dbReference type="KEGG" id="pms:KNP414_06070"/>
<feature type="domain" description="Dienelactone hydrolase" evidence="1">
    <location>
        <begin position="17"/>
        <end position="269"/>
    </location>
</feature>
<keyword evidence="2" id="KW-0378">Hydrolase</keyword>
<dbReference type="HOGENOM" id="CLU_054590_7_2_9"/>
<dbReference type="PATRIC" id="fig|1036673.3.peg.5643"/>
<dbReference type="EMBL" id="CP002869">
    <property type="protein sequence ID" value="AEI44594.1"/>
    <property type="molecule type" value="Genomic_DNA"/>
</dbReference>
<dbReference type="RefSeq" id="WP_013919738.1">
    <property type="nucleotide sequence ID" value="NC_015690.1"/>
</dbReference>
<dbReference type="SUPFAM" id="SSF53474">
    <property type="entry name" value="alpha/beta-Hydrolases"/>
    <property type="match status" value="1"/>
</dbReference>
<gene>
    <name evidence="2" type="ordered locus">KNP414_06070</name>
</gene>
<evidence type="ECO:0000313" key="2">
    <source>
        <dbReference type="EMBL" id="AEI44594.1"/>
    </source>
</evidence>
<dbReference type="Proteomes" id="UP000006620">
    <property type="component" value="Chromosome"/>
</dbReference>
<evidence type="ECO:0000259" key="1">
    <source>
        <dbReference type="Pfam" id="PF01738"/>
    </source>
</evidence>
<dbReference type="InterPro" id="IPR051049">
    <property type="entry name" value="Dienelactone_hydrolase-like"/>
</dbReference>
<reference evidence="2 3" key="2">
    <citation type="journal article" date="2013" name="Genome Announc.">
        <title>Genome Sequence of Growth-Improving Paenibacillus mucilaginosus Strain KNP414.</title>
        <authorList>
            <person name="Lu J.J."/>
            <person name="Wang J.F."/>
            <person name="Hu X.F."/>
        </authorList>
    </citation>
    <scope>NUCLEOTIDE SEQUENCE [LARGE SCALE GENOMIC DNA]</scope>
    <source>
        <strain evidence="2 3">KNP414</strain>
    </source>
</reference>
<name>F8FGD4_PAEMK</name>
<evidence type="ECO:0000313" key="3">
    <source>
        <dbReference type="Proteomes" id="UP000006620"/>
    </source>
</evidence>
<dbReference type="Pfam" id="PF01738">
    <property type="entry name" value="DLH"/>
    <property type="match status" value="1"/>
</dbReference>
<dbReference type="InterPro" id="IPR029058">
    <property type="entry name" value="AB_hydrolase_fold"/>
</dbReference>
<organism evidence="2 3">
    <name type="scientific">Paenibacillus mucilaginosus (strain KNP414)</name>
    <dbReference type="NCBI Taxonomy" id="1036673"/>
    <lineage>
        <taxon>Bacteria</taxon>
        <taxon>Bacillati</taxon>
        <taxon>Bacillota</taxon>
        <taxon>Bacilli</taxon>
        <taxon>Bacillales</taxon>
        <taxon>Paenibacillaceae</taxon>
        <taxon>Paenibacillus</taxon>
    </lineage>
</organism>
<protein>
    <submittedName>
        <fullName evidence="2">Dienelactone hydrolase</fullName>
    </submittedName>
</protein>